<feature type="binding site" evidence="9">
    <location>
        <begin position="622"/>
        <end position="629"/>
    </location>
    <ligand>
        <name>ATP</name>
        <dbReference type="ChEBI" id="CHEBI:30616"/>
    </ligand>
</feature>
<dbReference type="PIRSF" id="PIRSF037677">
    <property type="entry name" value="DNA_mis_repair_Msh6"/>
    <property type="match status" value="1"/>
</dbReference>
<dbReference type="SMART" id="SM00533">
    <property type="entry name" value="MUTSd"/>
    <property type="match status" value="1"/>
</dbReference>
<protein>
    <recommendedName>
        <fullName evidence="2 9">DNA mismatch repair protein MutS</fullName>
    </recommendedName>
</protein>
<dbReference type="SUPFAM" id="SSF55271">
    <property type="entry name" value="DNA repair protein MutS, domain I"/>
    <property type="match status" value="1"/>
</dbReference>
<dbReference type="InterPro" id="IPR000432">
    <property type="entry name" value="DNA_mismatch_repair_MutS_C"/>
</dbReference>
<dbReference type="InterPro" id="IPR036678">
    <property type="entry name" value="MutS_con_dom_sf"/>
</dbReference>
<dbReference type="GO" id="GO:0005829">
    <property type="term" value="C:cytosol"/>
    <property type="evidence" value="ECO:0007669"/>
    <property type="project" value="TreeGrafter"/>
</dbReference>
<evidence type="ECO:0000256" key="5">
    <source>
        <dbReference type="ARBA" id="ARBA00022840"/>
    </source>
</evidence>
<dbReference type="InterPro" id="IPR005748">
    <property type="entry name" value="DNA_mismatch_repair_MutS"/>
</dbReference>
<evidence type="ECO:0000256" key="10">
    <source>
        <dbReference type="RuleBase" id="RU003756"/>
    </source>
</evidence>
<dbReference type="InterPro" id="IPR016151">
    <property type="entry name" value="DNA_mismatch_repair_MutS_N"/>
</dbReference>
<evidence type="ECO:0000256" key="6">
    <source>
        <dbReference type="ARBA" id="ARBA00023125"/>
    </source>
</evidence>
<keyword evidence="5 9" id="KW-0067">ATP-binding</keyword>
<dbReference type="Pfam" id="PF01624">
    <property type="entry name" value="MutS_I"/>
    <property type="match status" value="1"/>
</dbReference>
<evidence type="ECO:0000259" key="11">
    <source>
        <dbReference type="PROSITE" id="PS00486"/>
    </source>
</evidence>
<dbReference type="InterPro" id="IPR036187">
    <property type="entry name" value="DNA_mismatch_repair_MutS_sf"/>
</dbReference>
<dbReference type="InterPro" id="IPR045076">
    <property type="entry name" value="MutS"/>
</dbReference>
<dbReference type="CDD" id="cd03284">
    <property type="entry name" value="ABC_MutS1"/>
    <property type="match status" value="1"/>
</dbReference>
<keyword evidence="13" id="KW-1185">Reference proteome</keyword>
<accession>A0A4Z0F7R3</accession>
<keyword evidence="4 9" id="KW-0227">DNA damage</keyword>
<dbReference type="PROSITE" id="PS00486">
    <property type="entry name" value="DNA_MISMATCH_REPAIR_2"/>
    <property type="match status" value="1"/>
</dbReference>
<dbReference type="NCBIfam" id="TIGR01070">
    <property type="entry name" value="mutS1"/>
    <property type="match status" value="1"/>
</dbReference>
<dbReference type="Gene3D" id="3.30.420.110">
    <property type="entry name" value="MutS, connector domain"/>
    <property type="match status" value="1"/>
</dbReference>
<dbReference type="FunFam" id="1.10.1420.10:FF:000002">
    <property type="entry name" value="DNA mismatch repair protein MutS"/>
    <property type="match status" value="1"/>
</dbReference>
<proteinExistence type="inferred from homology"/>
<evidence type="ECO:0000256" key="3">
    <source>
        <dbReference type="ARBA" id="ARBA00022741"/>
    </source>
</evidence>
<dbReference type="PANTHER" id="PTHR11361:SF34">
    <property type="entry name" value="DNA MISMATCH REPAIR PROTEIN MSH1, MITOCHONDRIAL"/>
    <property type="match status" value="1"/>
</dbReference>
<dbReference type="HAMAP" id="MF_00096">
    <property type="entry name" value="MutS"/>
    <property type="match status" value="1"/>
</dbReference>
<keyword evidence="6 9" id="KW-0238">DNA-binding</keyword>
<dbReference type="InterPro" id="IPR007695">
    <property type="entry name" value="DNA_mismatch_repair_MutS-lik_N"/>
</dbReference>
<evidence type="ECO:0000256" key="2">
    <source>
        <dbReference type="ARBA" id="ARBA00021982"/>
    </source>
</evidence>
<dbReference type="GO" id="GO:0006298">
    <property type="term" value="P:mismatch repair"/>
    <property type="evidence" value="ECO:0007669"/>
    <property type="project" value="UniProtKB-UniRule"/>
</dbReference>
<dbReference type="Pfam" id="PF00488">
    <property type="entry name" value="MutS_V"/>
    <property type="match status" value="1"/>
</dbReference>
<dbReference type="Proteomes" id="UP000297890">
    <property type="component" value="Unassembled WGS sequence"/>
</dbReference>
<dbReference type="InterPro" id="IPR007861">
    <property type="entry name" value="DNA_mismatch_repair_MutS_clamp"/>
</dbReference>
<evidence type="ECO:0000313" key="12">
    <source>
        <dbReference type="EMBL" id="TFZ82351.1"/>
    </source>
</evidence>
<dbReference type="GO" id="GO:0030983">
    <property type="term" value="F:mismatched DNA binding"/>
    <property type="evidence" value="ECO:0007669"/>
    <property type="project" value="InterPro"/>
</dbReference>
<dbReference type="GO" id="GO:0005524">
    <property type="term" value="F:ATP binding"/>
    <property type="evidence" value="ECO:0007669"/>
    <property type="project" value="UniProtKB-UniRule"/>
</dbReference>
<dbReference type="Pfam" id="PF05192">
    <property type="entry name" value="MutS_III"/>
    <property type="match status" value="1"/>
</dbReference>
<comment type="caution">
    <text evidence="12">The sequence shown here is derived from an EMBL/GenBank/DDBJ whole genome shotgun (WGS) entry which is preliminary data.</text>
</comment>
<dbReference type="SUPFAM" id="SSF52540">
    <property type="entry name" value="P-loop containing nucleoside triphosphate hydrolases"/>
    <property type="match status" value="1"/>
</dbReference>
<dbReference type="InterPro" id="IPR007696">
    <property type="entry name" value="DNA_mismatch_repair_MutS_core"/>
</dbReference>
<comment type="function">
    <text evidence="8 9">This protein is involved in the repair of mismatches in DNA. It is possible that it carries out the mismatch recognition step. This protein has a weak ATPase activity.</text>
</comment>
<comment type="similarity">
    <text evidence="1 9 10">Belongs to the DNA mismatch repair MutS family.</text>
</comment>
<dbReference type="PANTHER" id="PTHR11361">
    <property type="entry name" value="DNA MISMATCH REPAIR PROTEIN MUTS FAMILY MEMBER"/>
    <property type="match status" value="1"/>
</dbReference>
<organism evidence="12 13">
    <name type="scientific">Candidatus Macondimonas diazotrophica</name>
    <dbReference type="NCBI Taxonomy" id="2305248"/>
    <lineage>
        <taxon>Bacteria</taxon>
        <taxon>Pseudomonadati</taxon>
        <taxon>Pseudomonadota</taxon>
        <taxon>Gammaproteobacteria</taxon>
        <taxon>Chromatiales</taxon>
        <taxon>Ectothiorhodospiraceae</taxon>
        <taxon>Candidatus Macondimonas</taxon>
    </lineage>
</organism>
<name>A0A4Z0F7R3_9GAMM</name>
<evidence type="ECO:0000256" key="8">
    <source>
        <dbReference type="ARBA" id="ARBA00024647"/>
    </source>
</evidence>
<dbReference type="NCBIfam" id="NF003810">
    <property type="entry name" value="PRK05399.1"/>
    <property type="match status" value="1"/>
</dbReference>
<dbReference type="SUPFAM" id="SSF48334">
    <property type="entry name" value="DNA repair protein MutS, domain III"/>
    <property type="match status" value="1"/>
</dbReference>
<dbReference type="GO" id="GO:0003684">
    <property type="term" value="F:damaged DNA binding"/>
    <property type="evidence" value="ECO:0007669"/>
    <property type="project" value="UniProtKB-UniRule"/>
</dbReference>
<evidence type="ECO:0000256" key="1">
    <source>
        <dbReference type="ARBA" id="ARBA00006271"/>
    </source>
</evidence>
<dbReference type="Gene3D" id="3.40.1170.10">
    <property type="entry name" value="DNA repair protein MutS, domain I"/>
    <property type="match status" value="1"/>
</dbReference>
<dbReference type="FunFam" id="3.40.50.300:FF:000283">
    <property type="entry name" value="DNA mismatch repair protein MutS"/>
    <property type="match status" value="1"/>
</dbReference>
<dbReference type="FunFam" id="3.40.1170.10:FF:000001">
    <property type="entry name" value="DNA mismatch repair protein MutS"/>
    <property type="match status" value="1"/>
</dbReference>
<keyword evidence="7 9" id="KW-0234">DNA repair</keyword>
<evidence type="ECO:0000256" key="9">
    <source>
        <dbReference type="HAMAP-Rule" id="MF_00096"/>
    </source>
</evidence>
<dbReference type="RefSeq" id="WP_135282057.1">
    <property type="nucleotide sequence ID" value="NZ_SRIO01000010.1"/>
</dbReference>
<dbReference type="Gene3D" id="6.10.140.430">
    <property type="match status" value="1"/>
</dbReference>
<gene>
    <name evidence="9 12" type="primary">mutS</name>
    <name evidence="12" type="ORF">E4680_08920</name>
</gene>
<dbReference type="Pfam" id="PF05190">
    <property type="entry name" value="MutS_IV"/>
    <property type="match status" value="1"/>
</dbReference>
<dbReference type="AlphaFoldDB" id="A0A4Z0F7R3"/>
<dbReference type="InterPro" id="IPR007860">
    <property type="entry name" value="DNA_mmatch_repair_MutS_con_dom"/>
</dbReference>
<evidence type="ECO:0000313" key="13">
    <source>
        <dbReference type="Proteomes" id="UP000297890"/>
    </source>
</evidence>
<dbReference type="InterPro" id="IPR027417">
    <property type="entry name" value="P-loop_NTPase"/>
</dbReference>
<dbReference type="Gene3D" id="3.40.50.300">
    <property type="entry name" value="P-loop containing nucleotide triphosphate hydrolases"/>
    <property type="match status" value="1"/>
</dbReference>
<dbReference type="EMBL" id="SRIO01000010">
    <property type="protein sequence ID" value="TFZ82351.1"/>
    <property type="molecule type" value="Genomic_DNA"/>
</dbReference>
<dbReference type="Gene3D" id="1.10.1420.10">
    <property type="match status" value="2"/>
</dbReference>
<reference evidence="12 13" key="1">
    <citation type="journal article" date="2019" name="ISME J.">
        <title>Candidatus Macondimonas diazotrophica, a novel gammaproteobacterial genus dominating crude-oil-contaminated coastal sediments.</title>
        <authorList>
            <person name="Karthikeyan S."/>
            <person name="Konstantinidis K."/>
        </authorList>
    </citation>
    <scope>NUCLEOTIDE SEQUENCE [LARGE SCALE GENOMIC DNA]</scope>
    <source>
        <strain evidence="12 13">KTK01</strain>
    </source>
</reference>
<dbReference type="Pfam" id="PF05188">
    <property type="entry name" value="MutS_II"/>
    <property type="match status" value="1"/>
</dbReference>
<dbReference type="InterPro" id="IPR017261">
    <property type="entry name" value="DNA_mismatch_repair_MutS/MSH"/>
</dbReference>
<feature type="domain" description="DNA mismatch repair proteins mutS family" evidence="11">
    <location>
        <begin position="696"/>
        <end position="712"/>
    </location>
</feature>
<evidence type="ECO:0000256" key="4">
    <source>
        <dbReference type="ARBA" id="ARBA00022763"/>
    </source>
</evidence>
<evidence type="ECO:0000256" key="7">
    <source>
        <dbReference type="ARBA" id="ARBA00023204"/>
    </source>
</evidence>
<sequence length="862" mass="95795">MNPARPKPSAPPLDRHTPMMQQYLRIKAEHPDHLLFYRMGDFYELFFEDARRGAALLDLTLTQRGESAGLPIPMAGVPHHTLESYLARLLRLGESAVICEQVGTPTPGKGPVERSVSRIVTPGTVTDEGLLESSRDNLLVGIHQIGKRCALAWLDLSGGRFCILETPHEADWLAELERLQPAELLIPEDFVPPAPWATHRALRRRPVWHFDSASARTQLCRQFQTHDLGGFGAEELEAGIAAAGALLSYVEDTQRGALPHLRALHVEQPEDSLLLDAATRRNLELETNLRGGSDHTLAAVLDRTQTPMGSRLLRRWMQRPLRDQTALRRRYQAVTTLRDAAVRQTLQPLLRGVGDLERILTRIALATARPRDLTTLRGGLARLPEVRALLAELDSPLLDQLHTQLHDHTAIHERLQRALVVEPPALLRDGGVIAPGFDAELDRLRTLSENADGFLLDLERRERERTGVATLKVGYNRVHGYYIELGRSHAERIPPEYTRRQTLKGAERYITEELKRFEDQVLGARERALMREKALFETLLTELAGELPTLQETVTALATLDVLACLAERALSLDWSEPELIDEARIEIDAGRHPVVEQALDGPFVPNDLRLDPNQRLLVITGPNMGGKSTYMRQVALIVLLAHMGSHVPARAARLGPVDRIFTRIGAADELASGRSTFMVEMTETANILHHATARSLVLMDEIGRGTGTYDGLALARACAEDLATRIGAFTLFATHYFELTDLAQNLTGVANVHLEVAEHGESLIFLHSVREGPASRSYGLQVAALAGVPRSVVMAARRHLDALETQSPMPLPAEMPPQLPLFSTAESEVSRTLRTLDPDQLSPREALDLLYRLRERLDTES</sequence>
<keyword evidence="3 9" id="KW-0547">Nucleotide-binding</keyword>
<dbReference type="SMART" id="SM00534">
    <property type="entry name" value="MUTSac"/>
    <property type="match status" value="1"/>
</dbReference>
<dbReference type="GO" id="GO:0140664">
    <property type="term" value="F:ATP-dependent DNA damage sensor activity"/>
    <property type="evidence" value="ECO:0007669"/>
    <property type="project" value="InterPro"/>
</dbReference>
<dbReference type="SUPFAM" id="SSF53150">
    <property type="entry name" value="DNA repair protein MutS, domain II"/>
    <property type="match status" value="1"/>
</dbReference>
<dbReference type="OrthoDB" id="9802448at2"/>